<proteinExistence type="inferred from homology"/>
<evidence type="ECO:0000313" key="12">
    <source>
        <dbReference type="Proteomes" id="UP001597469"/>
    </source>
</evidence>
<evidence type="ECO:0000256" key="6">
    <source>
        <dbReference type="ARBA" id="ARBA00022989"/>
    </source>
</evidence>
<gene>
    <name evidence="11" type="ORF">ACFSUS_15185</name>
</gene>
<reference evidence="12" key="1">
    <citation type="journal article" date="2019" name="Int. J. Syst. Evol. Microbiol.">
        <title>The Global Catalogue of Microorganisms (GCM) 10K type strain sequencing project: providing services to taxonomists for standard genome sequencing and annotation.</title>
        <authorList>
            <consortium name="The Broad Institute Genomics Platform"/>
            <consortium name="The Broad Institute Genome Sequencing Center for Infectious Disease"/>
            <person name="Wu L."/>
            <person name="Ma J."/>
        </authorList>
    </citation>
    <scope>NUCLEOTIDE SEQUENCE [LARGE SCALE GENOMIC DNA]</scope>
    <source>
        <strain evidence="12">KCTC 42805</strain>
    </source>
</reference>
<dbReference type="EMBL" id="JBHULN010000008">
    <property type="protein sequence ID" value="MFD2571986.1"/>
    <property type="molecule type" value="Genomic_DNA"/>
</dbReference>
<keyword evidence="12" id="KW-1185">Reference proteome</keyword>
<keyword evidence="6 9" id="KW-1133">Transmembrane helix</keyword>
<dbReference type="InterPro" id="IPR036526">
    <property type="entry name" value="C-N_Hydrolase_sf"/>
</dbReference>
<dbReference type="Proteomes" id="UP001597469">
    <property type="component" value="Unassembled WGS sequence"/>
</dbReference>
<organism evidence="11 12">
    <name type="scientific">Spirosoma soli</name>
    <dbReference type="NCBI Taxonomy" id="1770529"/>
    <lineage>
        <taxon>Bacteria</taxon>
        <taxon>Pseudomonadati</taxon>
        <taxon>Bacteroidota</taxon>
        <taxon>Cytophagia</taxon>
        <taxon>Cytophagales</taxon>
        <taxon>Cytophagaceae</taxon>
        <taxon>Spirosoma</taxon>
    </lineage>
</organism>
<evidence type="ECO:0000256" key="9">
    <source>
        <dbReference type="SAM" id="Phobius"/>
    </source>
</evidence>
<evidence type="ECO:0000256" key="2">
    <source>
        <dbReference type="ARBA" id="ARBA00010065"/>
    </source>
</evidence>
<dbReference type="Gene3D" id="3.60.110.10">
    <property type="entry name" value="Carbon-nitrogen hydrolase"/>
    <property type="match status" value="1"/>
</dbReference>
<evidence type="ECO:0000256" key="3">
    <source>
        <dbReference type="ARBA" id="ARBA00022475"/>
    </source>
</evidence>
<keyword evidence="8" id="KW-0012">Acyltransferase</keyword>
<dbReference type="InterPro" id="IPR003010">
    <property type="entry name" value="C-N_Hydrolase"/>
</dbReference>
<comment type="similarity">
    <text evidence="2">Belongs to the CN hydrolase family. Apolipoprotein N-acyltransferase subfamily.</text>
</comment>
<comment type="caution">
    <text evidence="11">The sequence shown here is derived from an EMBL/GenBank/DDBJ whole genome shotgun (WGS) entry which is preliminary data.</text>
</comment>
<protein>
    <submittedName>
        <fullName evidence="11">Nitrilase-related carbon-nitrogen hydrolase</fullName>
    </submittedName>
</protein>
<name>A0ABW5M780_9BACT</name>
<dbReference type="Pfam" id="PF00795">
    <property type="entry name" value="CN_hydrolase"/>
    <property type="match status" value="1"/>
</dbReference>
<dbReference type="PANTHER" id="PTHR38686">
    <property type="entry name" value="APOLIPOPROTEIN N-ACYLTRANSFERASE"/>
    <property type="match status" value="1"/>
</dbReference>
<evidence type="ECO:0000256" key="7">
    <source>
        <dbReference type="ARBA" id="ARBA00023136"/>
    </source>
</evidence>
<keyword evidence="3" id="KW-1003">Cell membrane</keyword>
<keyword evidence="4" id="KW-0808">Transferase</keyword>
<feature type="domain" description="CN hydrolase" evidence="10">
    <location>
        <begin position="1"/>
        <end position="146"/>
    </location>
</feature>
<evidence type="ECO:0000256" key="4">
    <source>
        <dbReference type="ARBA" id="ARBA00022679"/>
    </source>
</evidence>
<evidence type="ECO:0000259" key="10">
    <source>
        <dbReference type="PROSITE" id="PS50263"/>
    </source>
</evidence>
<keyword evidence="5 9" id="KW-0812">Transmembrane</keyword>
<dbReference type="PROSITE" id="PS50263">
    <property type="entry name" value="CN_HYDROLASE"/>
    <property type="match status" value="1"/>
</dbReference>
<evidence type="ECO:0000256" key="1">
    <source>
        <dbReference type="ARBA" id="ARBA00004651"/>
    </source>
</evidence>
<keyword evidence="11" id="KW-0378">Hydrolase</keyword>
<evidence type="ECO:0000256" key="5">
    <source>
        <dbReference type="ARBA" id="ARBA00022692"/>
    </source>
</evidence>
<keyword evidence="7 9" id="KW-0472">Membrane</keyword>
<dbReference type="PANTHER" id="PTHR38686:SF1">
    <property type="entry name" value="APOLIPOPROTEIN N-ACYLTRANSFERASE"/>
    <property type="match status" value="1"/>
</dbReference>
<sequence>MYHKQHALAFAETMPWPISLYQKSLFGDRAMLTGEDPYLFRFTDRRNEECRMAIGICYEQMYPTTIARLTAQGAQVLTFMMNDGWFFDSPGAVQLLQFSRLRAIENRRSIARCSNQGFSGYIDPFGRIVELLPRRQAATATFSIRCNNRLSFYTRHPDWFPLGCVLLFVVLTTWFWLRLRKAREVRQWP</sequence>
<evidence type="ECO:0000256" key="8">
    <source>
        <dbReference type="ARBA" id="ARBA00023315"/>
    </source>
</evidence>
<accession>A0ABW5M780</accession>
<feature type="transmembrane region" description="Helical" evidence="9">
    <location>
        <begin position="159"/>
        <end position="177"/>
    </location>
</feature>
<dbReference type="SUPFAM" id="SSF56317">
    <property type="entry name" value="Carbon-nitrogen hydrolase"/>
    <property type="match status" value="1"/>
</dbReference>
<dbReference type="RefSeq" id="WP_381523980.1">
    <property type="nucleotide sequence ID" value="NZ_JBHULN010000008.1"/>
</dbReference>
<evidence type="ECO:0000313" key="11">
    <source>
        <dbReference type="EMBL" id="MFD2571986.1"/>
    </source>
</evidence>
<comment type="subcellular location">
    <subcellularLocation>
        <location evidence="1">Cell membrane</location>
        <topology evidence="1">Multi-pass membrane protein</topology>
    </subcellularLocation>
</comment>
<dbReference type="GO" id="GO:0016787">
    <property type="term" value="F:hydrolase activity"/>
    <property type="evidence" value="ECO:0007669"/>
    <property type="project" value="UniProtKB-KW"/>
</dbReference>
<dbReference type="InterPro" id="IPR004563">
    <property type="entry name" value="Apolipo_AcylTrfase"/>
</dbReference>